<evidence type="ECO:0000313" key="1">
    <source>
        <dbReference type="EMBL" id="RKT67081.1"/>
    </source>
</evidence>
<gene>
    <name evidence="1" type="ORF">DFJ66_0249</name>
</gene>
<organism evidence="1 2">
    <name type="scientific">Saccharothrix variisporea</name>
    <dbReference type="NCBI Taxonomy" id="543527"/>
    <lineage>
        <taxon>Bacteria</taxon>
        <taxon>Bacillati</taxon>
        <taxon>Actinomycetota</taxon>
        <taxon>Actinomycetes</taxon>
        <taxon>Pseudonocardiales</taxon>
        <taxon>Pseudonocardiaceae</taxon>
        <taxon>Saccharothrix</taxon>
    </lineage>
</organism>
<proteinExistence type="predicted"/>
<evidence type="ECO:0000313" key="2">
    <source>
        <dbReference type="Proteomes" id="UP000272729"/>
    </source>
</evidence>
<protein>
    <submittedName>
        <fullName evidence="1">Uncharacterized protein</fullName>
    </submittedName>
</protein>
<comment type="caution">
    <text evidence="1">The sequence shown here is derived from an EMBL/GenBank/DDBJ whole genome shotgun (WGS) entry which is preliminary data.</text>
</comment>
<dbReference type="Proteomes" id="UP000272729">
    <property type="component" value="Unassembled WGS sequence"/>
</dbReference>
<keyword evidence="2" id="KW-1185">Reference proteome</keyword>
<dbReference type="AlphaFoldDB" id="A0A495WZ02"/>
<reference evidence="1 2" key="1">
    <citation type="submission" date="2018-10" db="EMBL/GenBank/DDBJ databases">
        <title>Sequencing the genomes of 1000 actinobacteria strains.</title>
        <authorList>
            <person name="Klenk H.-P."/>
        </authorList>
    </citation>
    <scope>NUCLEOTIDE SEQUENCE [LARGE SCALE GENOMIC DNA]</scope>
    <source>
        <strain evidence="1 2">DSM 43911</strain>
    </source>
</reference>
<name>A0A495WZ02_9PSEU</name>
<dbReference type="EMBL" id="RBXR01000001">
    <property type="protein sequence ID" value="RKT67081.1"/>
    <property type="molecule type" value="Genomic_DNA"/>
</dbReference>
<accession>A0A495WZ02</accession>
<sequence length="220" mass="23855">MTDTAQCGRSAPEAATERAFECLPRCIEHDGSTRHPDENCWSEQPAGRVPTTLANEPVVLRAVGRQINPGGERLAEVVMFVGVPGDDESELHAEMTGKQARELAARLVEAAQLAEGMVWPCPLWCSEPPGHPFIPRGADSLPVRVHQADPLGDGCLVVQAREWIGEDGKALLGKERTFFRGREVSAADLARMVSTLKATLVELDEVGAETWLARQQGGVR</sequence>
<dbReference type="RefSeq" id="WP_121217114.1">
    <property type="nucleotide sequence ID" value="NZ_JBIUBA010000046.1"/>
</dbReference>